<sequence length="139" mass="14914">MKSLISRIFLLSTPLLLSGCCYFTPCHRGTYMTGVTTDAVSHQPIHNAAVRLYHYETRTARSGCYSLGGADALPFEFHVSAPGYKPIATEAVPGSYQATVTLVPEGSSGESSFKVIEISRTGMPSFHGAAPNNSFKPKP</sequence>
<dbReference type="EMBL" id="AY928788">
    <property type="protein sequence ID" value="AAX14928.1"/>
    <property type="molecule type" value="Genomic_DNA"/>
</dbReference>
<dbReference type="InterPro" id="IPR008969">
    <property type="entry name" value="CarboxyPept-like_regulatory"/>
</dbReference>
<dbReference type="PROSITE" id="PS51257">
    <property type="entry name" value="PROKAR_LIPOPROTEIN"/>
    <property type="match status" value="1"/>
</dbReference>
<feature type="signal peptide" evidence="1">
    <location>
        <begin position="1"/>
        <end position="17"/>
    </location>
</feature>
<accession>Q5D0M8</accession>
<dbReference type="SUPFAM" id="SSF49464">
    <property type="entry name" value="Carboxypeptidase regulatory domain-like"/>
    <property type="match status" value="1"/>
</dbReference>
<evidence type="ECO:0000313" key="2">
    <source>
        <dbReference type="EMBL" id="AAX14928.1"/>
    </source>
</evidence>
<name>Q5D0M8_XANPE</name>
<gene>
    <name evidence="2" type="primary">orf139+</name>
</gene>
<dbReference type="AlphaFoldDB" id="Q5D0M8"/>
<protein>
    <submittedName>
        <fullName evidence="2">Uncharacterized protein orf139+</fullName>
    </submittedName>
</protein>
<keyword evidence="1" id="KW-0732">Signal</keyword>
<organism evidence="2">
    <name type="scientific">Xanthomonas perforans</name>
    <dbReference type="NCBI Taxonomy" id="442694"/>
    <lineage>
        <taxon>Bacteria</taxon>
        <taxon>Pseudomonadati</taxon>
        <taxon>Pseudomonadota</taxon>
        <taxon>Gammaproteobacteria</taxon>
        <taxon>Lysobacterales</taxon>
        <taxon>Lysobacteraceae</taxon>
        <taxon>Xanthomonas</taxon>
    </lineage>
</organism>
<dbReference type="Pfam" id="PF13620">
    <property type="entry name" value="CarboxypepD_reg"/>
    <property type="match status" value="1"/>
</dbReference>
<reference evidence="2" key="1">
    <citation type="journal article" date="2005" name="Proc. Natl. Acad. Sci. U.S.A.">
        <title>Integrons in Xanthomonas: a source of species genome diversity.</title>
        <authorList>
            <person name="Gillings M.R."/>
            <person name="Holley M.P."/>
            <person name="Stokes H.W."/>
            <person name="Holmes A.J."/>
        </authorList>
    </citation>
    <scope>NUCLEOTIDE SEQUENCE</scope>
    <source>
        <strain evidence="2">DAR26930</strain>
    </source>
</reference>
<feature type="chain" id="PRO_5004254588" evidence="1">
    <location>
        <begin position="18"/>
        <end position="139"/>
    </location>
</feature>
<evidence type="ECO:0000256" key="1">
    <source>
        <dbReference type="SAM" id="SignalP"/>
    </source>
</evidence>
<proteinExistence type="predicted"/>
<dbReference type="Gene3D" id="2.60.40.1120">
    <property type="entry name" value="Carboxypeptidase-like, regulatory domain"/>
    <property type="match status" value="1"/>
</dbReference>
<feature type="non-terminal residue" evidence="2">
    <location>
        <position position="139"/>
    </location>
</feature>